<dbReference type="EMBL" id="AMQN01002860">
    <property type="status" value="NOT_ANNOTATED_CDS"/>
    <property type="molecule type" value="Genomic_DNA"/>
</dbReference>
<organism evidence="9">
    <name type="scientific">Capitella teleta</name>
    <name type="common">Polychaete worm</name>
    <dbReference type="NCBI Taxonomy" id="283909"/>
    <lineage>
        <taxon>Eukaryota</taxon>
        <taxon>Metazoa</taxon>
        <taxon>Spiralia</taxon>
        <taxon>Lophotrochozoa</taxon>
        <taxon>Annelida</taxon>
        <taxon>Polychaeta</taxon>
        <taxon>Sedentaria</taxon>
        <taxon>Scolecida</taxon>
        <taxon>Capitellidae</taxon>
        <taxon>Capitella</taxon>
    </lineage>
</organism>
<dbReference type="EMBL" id="KB310235">
    <property type="protein sequence ID" value="ELT92129.1"/>
    <property type="molecule type" value="Genomic_DNA"/>
</dbReference>
<evidence type="ECO:0000256" key="6">
    <source>
        <dbReference type="ARBA" id="ARBA00030036"/>
    </source>
</evidence>
<evidence type="ECO:0000256" key="7">
    <source>
        <dbReference type="SAM" id="Coils"/>
    </source>
</evidence>
<dbReference type="AlphaFoldDB" id="R7TEH5"/>
<dbReference type="Pfam" id="PF04568">
    <property type="entry name" value="IATP"/>
    <property type="match status" value="1"/>
</dbReference>
<name>R7TEH5_CAPTE</name>
<keyword evidence="5" id="KW-0496">Mitochondrion</keyword>
<feature type="coiled-coil region" evidence="7">
    <location>
        <begin position="68"/>
        <end position="143"/>
    </location>
</feature>
<protein>
    <recommendedName>
        <fullName evidence="6">ATP synthase F1 subunit epsilon</fullName>
    </recommendedName>
</protein>
<keyword evidence="11" id="KW-1185">Reference proteome</keyword>
<gene>
    <name evidence="9" type="ORF">CAPTEDRAFT_228244</name>
</gene>
<reference evidence="11" key="1">
    <citation type="submission" date="2012-12" db="EMBL/GenBank/DDBJ databases">
        <authorList>
            <person name="Hellsten U."/>
            <person name="Grimwood J."/>
            <person name="Chapman J.A."/>
            <person name="Shapiro H."/>
            <person name="Aerts A."/>
            <person name="Otillar R.P."/>
            <person name="Terry A.Y."/>
            <person name="Boore J.L."/>
            <person name="Simakov O."/>
            <person name="Marletaz F."/>
            <person name="Cho S.-J."/>
            <person name="Edsinger-Gonzales E."/>
            <person name="Havlak P."/>
            <person name="Kuo D.-H."/>
            <person name="Larsson T."/>
            <person name="Lv J."/>
            <person name="Arendt D."/>
            <person name="Savage R."/>
            <person name="Osoegawa K."/>
            <person name="de Jong P."/>
            <person name="Lindberg D.R."/>
            <person name="Seaver E.C."/>
            <person name="Weisblat D.A."/>
            <person name="Putnam N.H."/>
            <person name="Grigoriev I.V."/>
            <person name="Rokhsar D.S."/>
        </authorList>
    </citation>
    <scope>NUCLEOTIDE SEQUENCE</scope>
    <source>
        <strain evidence="11">I ESC-2004</strain>
    </source>
</reference>
<dbReference type="InterPro" id="IPR007648">
    <property type="entry name" value="ATPase_inhibitor_mt"/>
</dbReference>
<reference evidence="10" key="3">
    <citation type="submission" date="2015-06" db="UniProtKB">
        <authorList>
            <consortium name="EnsemblMetazoa"/>
        </authorList>
    </citation>
    <scope>IDENTIFICATION</scope>
</reference>
<keyword evidence="3" id="KW-0809">Transit peptide</keyword>
<comment type="subcellular location">
    <subcellularLocation>
        <location evidence="1">Mitochondrion</location>
    </subcellularLocation>
</comment>
<dbReference type="OMA" id="AFHEEHI"/>
<dbReference type="STRING" id="283909.R7TEH5"/>
<evidence type="ECO:0000256" key="3">
    <source>
        <dbReference type="ARBA" id="ARBA00022946"/>
    </source>
</evidence>
<dbReference type="GO" id="GO:0005739">
    <property type="term" value="C:mitochondrion"/>
    <property type="evidence" value="ECO:0007669"/>
    <property type="project" value="UniProtKB-SubCell"/>
</dbReference>
<evidence type="ECO:0000313" key="9">
    <source>
        <dbReference type="EMBL" id="ELT92129.1"/>
    </source>
</evidence>
<dbReference type="Gene3D" id="1.20.5.500">
    <property type="entry name" value="Single helix bin"/>
    <property type="match status" value="2"/>
</dbReference>
<feature type="region of interest" description="Disordered" evidence="8">
    <location>
        <begin position="23"/>
        <end position="50"/>
    </location>
</feature>
<dbReference type="GO" id="GO:0042030">
    <property type="term" value="F:ATPase inhibitor activity"/>
    <property type="evidence" value="ECO:0007669"/>
    <property type="project" value="InterPro"/>
</dbReference>
<evidence type="ECO:0000313" key="11">
    <source>
        <dbReference type="Proteomes" id="UP000014760"/>
    </source>
</evidence>
<evidence type="ECO:0000313" key="10">
    <source>
        <dbReference type="EnsemblMetazoa" id="CapteP228244"/>
    </source>
</evidence>
<dbReference type="PANTHER" id="PTHR48417">
    <property type="entry name" value="ATP SYNTHASE F1 SUBUNIT EPSILON"/>
    <property type="match status" value="1"/>
</dbReference>
<accession>R7TEH5</accession>
<dbReference type="OrthoDB" id="10045676at2759"/>
<keyword evidence="4 7" id="KW-0175">Coiled coil</keyword>
<evidence type="ECO:0000256" key="5">
    <source>
        <dbReference type="ARBA" id="ARBA00023128"/>
    </source>
</evidence>
<dbReference type="FunFam" id="1.20.5.500:FF:000007">
    <property type="entry name" value="ATPase inhibitor, putative"/>
    <property type="match status" value="1"/>
</dbReference>
<evidence type="ECO:0000256" key="2">
    <source>
        <dbReference type="ARBA" id="ARBA00010901"/>
    </source>
</evidence>
<dbReference type="SUPFAM" id="SSF64602">
    <property type="entry name" value="F1 ATPase inhibitor, IF1, C-terminal domain"/>
    <property type="match status" value="2"/>
</dbReference>
<sequence length="143" mass="16046">MALRLLRFTNPIRALCQVRMSSSDSQQPGWGAGAGKGGGAGGSVREAGGGFGKMEAAHEEQYFRQLQAEQLAKLKSHHEDEIAFLEKEVKEQEQQEQLAKLAAYHKDEIEFLEKEVKEGEDEIQRHKKKIADLKKMAEEATKH</sequence>
<dbReference type="PANTHER" id="PTHR48417:SF1">
    <property type="entry name" value="ATP SYNTHASE F1 SUBUNIT EPSILON"/>
    <property type="match status" value="1"/>
</dbReference>
<comment type="similarity">
    <text evidence="2">Belongs to the ATPase inhibitor family.</text>
</comment>
<dbReference type="HOGENOM" id="CLU_147479_1_0_1"/>
<evidence type="ECO:0000256" key="4">
    <source>
        <dbReference type="ARBA" id="ARBA00023054"/>
    </source>
</evidence>
<proteinExistence type="inferred from homology"/>
<feature type="compositionally biased region" description="Gly residues" evidence="8">
    <location>
        <begin position="30"/>
        <end position="50"/>
    </location>
</feature>
<evidence type="ECO:0000256" key="8">
    <source>
        <dbReference type="SAM" id="MobiDB-lite"/>
    </source>
</evidence>
<dbReference type="Proteomes" id="UP000014760">
    <property type="component" value="Unassembled WGS sequence"/>
</dbReference>
<dbReference type="EnsemblMetazoa" id="CapteT228244">
    <property type="protein sequence ID" value="CapteP228244"/>
    <property type="gene ID" value="CapteG228244"/>
</dbReference>
<evidence type="ECO:0000256" key="1">
    <source>
        <dbReference type="ARBA" id="ARBA00004173"/>
    </source>
</evidence>
<reference evidence="9 11" key="2">
    <citation type="journal article" date="2013" name="Nature">
        <title>Insights into bilaterian evolution from three spiralian genomes.</title>
        <authorList>
            <person name="Simakov O."/>
            <person name="Marletaz F."/>
            <person name="Cho S.J."/>
            <person name="Edsinger-Gonzales E."/>
            <person name="Havlak P."/>
            <person name="Hellsten U."/>
            <person name="Kuo D.H."/>
            <person name="Larsson T."/>
            <person name="Lv J."/>
            <person name="Arendt D."/>
            <person name="Savage R."/>
            <person name="Osoegawa K."/>
            <person name="de Jong P."/>
            <person name="Grimwood J."/>
            <person name="Chapman J.A."/>
            <person name="Shapiro H."/>
            <person name="Aerts A."/>
            <person name="Otillar R.P."/>
            <person name="Terry A.Y."/>
            <person name="Boore J.L."/>
            <person name="Grigoriev I.V."/>
            <person name="Lindberg D.R."/>
            <person name="Seaver E.C."/>
            <person name="Weisblat D.A."/>
            <person name="Putnam N.H."/>
            <person name="Rokhsar D.S."/>
        </authorList>
    </citation>
    <scope>NUCLEOTIDE SEQUENCE</scope>
    <source>
        <strain evidence="9 11">I ESC-2004</strain>
    </source>
</reference>